<proteinExistence type="predicted"/>
<feature type="compositionally biased region" description="Polar residues" evidence="1">
    <location>
        <begin position="8"/>
        <end position="23"/>
    </location>
</feature>
<name>A0A5K3FL09_MESCO</name>
<protein>
    <submittedName>
        <fullName evidence="2">CRAT</fullName>
    </submittedName>
</protein>
<feature type="region of interest" description="Disordered" evidence="1">
    <location>
        <begin position="1"/>
        <end position="23"/>
    </location>
</feature>
<evidence type="ECO:0000256" key="1">
    <source>
        <dbReference type="SAM" id="MobiDB-lite"/>
    </source>
</evidence>
<reference evidence="2" key="1">
    <citation type="submission" date="2019-11" db="UniProtKB">
        <authorList>
            <consortium name="WormBaseParasite"/>
        </authorList>
    </citation>
    <scope>IDENTIFICATION</scope>
</reference>
<sequence length="44" mass="4901">MAAGYKPQASQSPSNRLQKYSSCKHQQAAHFLRRKEVSAVPSLL</sequence>
<evidence type="ECO:0000313" key="2">
    <source>
        <dbReference type="WBParaSite" id="MCU_008159-RA"/>
    </source>
</evidence>
<dbReference type="WBParaSite" id="MCU_008159-RA">
    <property type="protein sequence ID" value="MCU_008159-RA"/>
    <property type="gene ID" value="MCU_008159"/>
</dbReference>
<accession>A0A5K3FL09</accession>
<dbReference type="AlphaFoldDB" id="A0A5K3FL09"/>
<organism evidence="2">
    <name type="scientific">Mesocestoides corti</name>
    <name type="common">Flatworm</name>
    <dbReference type="NCBI Taxonomy" id="53468"/>
    <lineage>
        <taxon>Eukaryota</taxon>
        <taxon>Metazoa</taxon>
        <taxon>Spiralia</taxon>
        <taxon>Lophotrochozoa</taxon>
        <taxon>Platyhelminthes</taxon>
        <taxon>Cestoda</taxon>
        <taxon>Eucestoda</taxon>
        <taxon>Cyclophyllidea</taxon>
        <taxon>Mesocestoididae</taxon>
        <taxon>Mesocestoides</taxon>
    </lineage>
</organism>